<keyword evidence="5" id="KW-1185">Reference proteome</keyword>
<reference evidence="5" key="2">
    <citation type="submission" date="2013-12" db="EMBL/GenBank/DDBJ databases">
        <authorList>
            <person name="Yu Y."/>
            <person name="Lee S."/>
            <person name="de Baynast K."/>
            <person name="Wissotski M."/>
            <person name="Liu L."/>
            <person name="Talag J."/>
            <person name="Goicoechea J."/>
            <person name="Angelova A."/>
            <person name="Jetty R."/>
            <person name="Kudrna D."/>
            <person name="Golser W."/>
            <person name="Rivera L."/>
            <person name="Zhang J."/>
            <person name="Wing R."/>
        </authorList>
    </citation>
    <scope>NUCLEOTIDE SEQUENCE</scope>
</reference>
<sequence>MADPSASGSSQYPPCAACAHLRRTCSRDCKLVPHFPADRPERFRNAFRHFRIGENRDGFDFDNYIGQMNRLSDLRLRLIHEQRRQELLRPQHQPPPPDLPRGLPLADGRAPNSSSSSSGGGPRHPQCAACAYLGWVCSPECKLEPYSEAVSLCGLSTSSSTPTASLPQCQKCGLQRRLCEMGCNLKCMDLSGVKFLLESAKAAFPADSTTTASQYPQSGSSSTTTVDHQRERHDHRRRLFRAHPLTTDFSAYALRPTPTSPATVHENAESSTAKANRSSVFGVLNDPVNENDPMAAMMESFMSAMNTTHPPPPTTTSTSDDEDIGKYLVDDAYTAEEEPAAPAEPVGIDELPRPMSPMTLANVRLAKELLEQEEQLVAPPFDERHDDD</sequence>
<evidence type="ECO:0000313" key="4">
    <source>
        <dbReference type="EnsemblPlants" id="LPERR01G17370.1"/>
    </source>
</evidence>
<name>A0A0D9V267_9ORYZ</name>
<dbReference type="HOGENOM" id="CLU_712436_0_0_1"/>
<evidence type="ECO:0000256" key="2">
    <source>
        <dbReference type="SAM" id="MobiDB-lite"/>
    </source>
</evidence>
<feature type="compositionally biased region" description="Polar residues" evidence="2">
    <location>
        <begin position="209"/>
        <end position="226"/>
    </location>
</feature>
<proteinExistence type="inferred from homology"/>
<dbReference type="Proteomes" id="UP000032180">
    <property type="component" value="Chromosome 1"/>
</dbReference>
<reference evidence="4 5" key="1">
    <citation type="submission" date="2012-08" db="EMBL/GenBank/DDBJ databases">
        <title>Oryza genome evolution.</title>
        <authorList>
            <person name="Wing R.A."/>
        </authorList>
    </citation>
    <scope>NUCLEOTIDE SEQUENCE</scope>
</reference>
<dbReference type="Pfam" id="PF03195">
    <property type="entry name" value="LOB"/>
    <property type="match status" value="1"/>
</dbReference>
<feature type="region of interest" description="Disordered" evidence="2">
    <location>
        <begin position="86"/>
        <end position="123"/>
    </location>
</feature>
<evidence type="ECO:0000313" key="5">
    <source>
        <dbReference type="Proteomes" id="UP000032180"/>
    </source>
</evidence>
<feature type="domain" description="LOB" evidence="3">
    <location>
        <begin position="14"/>
        <end position="50"/>
    </location>
</feature>
<reference evidence="4" key="3">
    <citation type="submission" date="2015-04" db="UniProtKB">
        <authorList>
            <consortium name="EnsemblPlants"/>
        </authorList>
    </citation>
    <scope>IDENTIFICATION</scope>
</reference>
<evidence type="ECO:0000259" key="3">
    <source>
        <dbReference type="Pfam" id="PF03195"/>
    </source>
</evidence>
<dbReference type="InterPro" id="IPR004883">
    <property type="entry name" value="LOB"/>
</dbReference>
<comment type="similarity">
    <text evidence="1">Belongs to the LOB domain-containing protein family.</text>
</comment>
<organism evidence="4 5">
    <name type="scientific">Leersia perrieri</name>
    <dbReference type="NCBI Taxonomy" id="77586"/>
    <lineage>
        <taxon>Eukaryota</taxon>
        <taxon>Viridiplantae</taxon>
        <taxon>Streptophyta</taxon>
        <taxon>Embryophyta</taxon>
        <taxon>Tracheophyta</taxon>
        <taxon>Spermatophyta</taxon>
        <taxon>Magnoliopsida</taxon>
        <taxon>Liliopsida</taxon>
        <taxon>Poales</taxon>
        <taxon>Poaceae</taxon>
        <taxon>BOP clade</taxon>
        <taxon>Oryzoideae</taxon>
        <taxon>Oryzeae</taxon>
        <taxon>Oryzinae</taxon>
        <taxon>Leersia</taxon>
    </lineage>
</organism>
<dbReference type="EnsemblPlants" id="LPERR01G17370.1">
    <property type="protein sequence ID" value="LPERR01G17370.1"/>
    <property type="gene ID" value="LPERR01G17370"/>
</dbReference>
<dbReference type="Gramene" id="LPERR01G17370.1">
    <property type="protein sequence ID" value="LPERR01G17370.1"/>
    <property type="gene ID" value="LPERR01G17370"/>
</dbReference>
<evidence type="ECO:0000256" key="1">
    <source>
        <dbReference type="ARBA" id="ARBA00005474"/>
    </source>
</evidence>
<dbReference type="AlphaFoldDB" id="A0A0D9V267"/>
<feature type="region of interest" description="Disordered" evidence="2">
    <location>
        <begin position="252"/>
        <end position="276"/>
    </location>
</feature>
<accession>A0A0D9V267</accession>
<protein>
    <recommendedName>
        <fullName evidence="3">LOB domain-containing protein</fullName>
    </recommendedName>
</protein>
<feature type="region of interest" description="Disordered" evidence="2">
    <location>
        <begin position="209"/>
        <end position="239"/>
    </location>
</feature>